<dbReference type="Gene3D" id="1.10.530.10">
    <property type="match status" value="1"/>
</dbReference>
<keyword evidence="3" id="KW-1185">Reference proteome</keyword>
<dbReference type="PANTHER" id="PTHR37423:SF2">
    <property type="entry name" value="MEMBRANE-BOUND LYTIC MUREIN TRANSGLYCOSYLASE C"/>
    <property type="match status" value="1"/>
</dbReference>
<evidence type="ECO:0000313" key="3">
    <source>
        <dbReference type="Proteomes" id="UP001595896"/>
    </source>
</evidence>
<dbReference type="InterPro" id="IPR023346">
    <property type="entry name" value="Lysozyme-like_dom_sf"/>
</dbReference>
<name>A0ABV9NYM2_9BACI</name>
<dbReference type="Pfam" id="PF01464">
    <property type="entry name" value="SLT"/>
    <property type="match status" value="1"/>
</dbReference>
<dbReference type="EMBL" id="JBHSGK010000013">
    <property type="protein sequence ID" value="MFC4737416.1"/>
    <property type="molecule type" value="Genomic_DNA"/>
</dbReference>
<proteinExistence type="predicted"/>
<feature type="domain" description="Transglycosylase SLT" evidence="1">
    <location>
        <begin position="106"/>
        <end position="221"/>
    </location>
</feature>
<gene>
    <name evidence="2" type="ORF">ACFO4L_12510</name>
</gene>
<dbReference type="Proteomes" id="UP001595896">
    <property type="component" value="Unassembled WGS sequence"/>
</dbReference>
<sequence>MRRNTILGNVLLQTMHIGLAVILLMQYGAQSAASEPAASKNALALERSAGFDSALLELADTSSELPEDYTIRGAVNWKDIKGLSEFLYIDSDGYFKRDWAVLLGLEADKYGIDPLIVYELLKVESGETFDPDAVGPETRYGQAYGLAQFMENTGPWIAEKAGMDYEKEKLFDPHYAIQLSVTYLAYLYDKYEDWDHALTAYHRGMTGLEEYIDENGDAASWYAVEIQKNAELTAANR</sequence>
<dbReference type="InterPro" id="IPR008258">
    <property type="entry name" value="Transglycosylase_SLT_dom_1"/>
</dbReference>
<dbReference type="PANTHER" id="PTHR37423">
    <property type="entry name" value="SOLUBLE LYTIC MUREIN TRANSGLYCOSYLASE-RELATED"/>
    <property type="match status" value="1"/>
</dbReference>
<accession>A0ABV9NYM2</accession>
<evidence type="ECO:0000259" key="1">
    <source>
        <dbReference type="Pfam" id="PF01464"/>
    </source>
</evidence>
<dbReference type="RefSeq" id="WP_377910013.1">
    <property type="nucleotide sequence ID" value="NZ_JBHSGK010000013.1"/>
</dbReference>
<comment type="caution">
    <text evidence="2">The sequence shown here is derived from an EMBL/GenBank/DDBJ whole genome shotgun (WGS) entry which is preliminary data.</text>
</comment>
<protein>
    <submittedName>
        <fullName evidence="2">Lytic transglycosylase domain-containing protein</fullName>
    </submittedName>
</protein>
<organism evidence="2 3">
    <name type="scientific">Bacillus daqingensis</name>
    <dbReference type="NCBI Taxonomy" id="872396"/>
    <lineage>
        <taxon>Bacteria</taxon>
        <taxon>Bacillati</taxon>
        <taxon>Bacillota</taxon>
        <taxon>Bacilli</taxon>
        <taxon>Bacillales</taxon>
        <taxon>Bacillaceae</taxon>
        <taxon>Bacillus</taxon>
    </lineage>
</organism>
<evidence type="ECO:0000313" key="2">
    <source>
        <dbReference type="EMBL" id="MFC4737416.1"/>
    </source>
</evidence>
<dbReference type="SUPFAM" id="SSF53955">
    <property type="entry name" value="Lysozyme-like"/>
    <property type="match status" value="1"/>
</dbReference>
<reference evidence="3" key="1">
    <citation type="journal article" date="2019" name="Int. J. Syst. Evol. Microbiol.">
        <title>The Global Catalogue of Microorganisms (GCM) 10K type strain sequencing project: providing services to taxonomists for standard genome sequencing and annotation.</title>
        <authorList>
            <consortium name="The Broad Institute Genomics Platform"/>
            <consortium name="The Broad Institute Genome Sequencing Center for Infectious Disease"/>
            <person name="Wu L."/>
            <person name="Ma J."/>
        </authorList>
    </citation>
    <scope>NUCLEOTIDE SEQUENCE [LARGE SCALE GENOMIC DNA]</scope>
    <source>
        <strain evidence="3">JCM 12165</strain>
    </source>
</reference>